<evidence type="ECO:0000313" key="3">
    <source>
        <dbReference type="Proteomes" id="UP000260649"/>
    </source>
</evidence>
<evidence type="ECO:0000313" key="2">
    <source>
        <dbReference type="EMBL" id="RFT07184.1"/>
    </source>
</evidence>
<dbReference type="SUPFAM" id="SSF53448">
    <property type="entry name" value="Nucleotide-diphospho-sugar transferases"/>
    <property type="match status" value="1"/>
</dbReference>
<feature type="domain" description="Nucleotidyl transferase" evidence="1">
    <location>
        <begin position="6"/>
        <end position="184"/>
    </location>
</feature>
<dbReference type="EMBL" id="QQRQ01000004">
    <property type="protein sequence ID" value="RFT07184.1"/>
    <property type="molecule type" value="Genomic_DNA"/>
</dbReference>
<dbReference type="OrthoDB" id="9779926at2"/>
<proteinExistence type="predicted"/>
<sequence>MKATLVIMAAGMGSRYGGEKQTDGIGPHGEAIMEYSVYDAVRAGFHKIVFIIKPGMEPTIRALCGDRIETMHTPQGEPVEVAYAVQDFSSIPAFYTIPPERKKPFGTVHAALCARDVVREPFAIINADDYYGVSAYETILQKLLTLKPTGEGAMVGYRLKNTVSDNGTVSRGVCQLDSGSLRKVKETLKIKKYPDGRITDTENPAQEVPLDPESVVSMNFWGFTPWIFEEMEAYFHTFLRELAPEEQKAECLLPVLVDRLITAGRLDVAVLHTDAVWFGVTYQEDRPVVEQALKALHENGTYPPSLKG</sequence>
<protein>
    <recommendedName>
        <fullName evidence="1">Nucleotidyl transferase domain-containing protein</fullName>
    </recommendedName>
</protein>
<comment type="caution">
    <text evidence="2">The sequence shown here is derived from an EMBL/GenBank/DDBJ whole genome shotgun (WGS) entry which is preliminary data.</text>
</comment>
<organism evidence="2 3">
    <name type="scientific">Evtepia gabavorous</name>
    <dbReference type="NCBI Taxonomy" id="2211183"/>
    <lineage>
        <taxon>Bacteria</taxon>
        <taxon>Bacillati</taxon>
        <taxon>Bacillota</taxon>
        <taxon>Clostridia</taxon>
        <taxon>Eubacteriales</taxon>
        <taxon>Evtepia</taxon>
    </lineage>
</organism>
<dbReference type="InterPro" id="IPR029044">
    <property type="entry name" value="Nucleotide-diphossugar_trans"/>
</dbReference>
<reference evidence="2 3" key="1">
    <citation type="submission" date="2018-07" db="EMBL/GenBank/DDBJ databases">
        <title>GABA Modulating Bacteria of the Human Gut Microbiota.</title>
        <authorList>
            <person name="Strandwitz P."/>
            <person name="Kim K.H."/>
            <person name="Terekhova D."/>
            <person name="Liu J.K."/>
            <person name="Sharma A."/>
            <person name="Levering J."/>
            <person name="Mcdonald D."/>
            <person name="Dietrich D."/>
            <person name="Ramadhar T.R."/>
            <person name="Lekbua A."/>
            <person name="Mroue N."/>
            <person name="Liston C."/>
            <person name="Stewart E.J."/>
            <person name="Dubin M.J."/>
            <person name="Zengler K."/>
            <person name="Knight R."/>
            <person name="Gilbert J.A."/>
            <person name="Clardy J."/>
            <person name="Lewis K."/>
        </authorList>
    </citation>
    <scope>NUCLEOTIDE SEQUENCE [LARGE SCALE GENOMIC DNA]</scope>
    <source>
        <strain evidence="2 3">KLE1738</strain>
    </source>
</reference>
<dbReference type="InterPro" id="IPR005835">
    <property type="entry name" value="NTP_transferase_dom"/>
</dbReference>
<evidence type="ECO:0000259" key="1">
    <source>
        <dbReference type="Pfam" id="PF00483"/>
    </source>
</evidence>
<dbReference type="RefSeq" id="WP_117141872.1">
    <property type="nucleotide sequence ID" value="NZ_CAKXKJ010000017.1"/>
</dbReference>
<dbReference type="Pfam" id="PF00483">
    <property type="entry name" value="NTP_transferase"/>
    <property type="match status" value="1"/>
</dbReference>
<dbReference type="Proteomes" id="UP000260649">
    <property type="component" value="Unassembled WGS sequence"/>
</dbReference>
<name>A0A3E2B5C5_9FIRM</name>
<dbReference type="AlphaFoldDB" id="A0A3E2B5C5"/>
<keyword evidence="3" id="KW-1185">Reference proteome</keyword>
<gene>
    <name evidence="2" type="ORF">DV520_04145</name>
</gene>
<dbReference type="GeneID" id="97994934"/>
<dbReference type="Gene3D" id="3.90.550.10">
    <property type="entry name" value="Spore Coat Polysaccharide Biosynthesis Protein SpsA, Chain A"/>
    <property type="match status" value="1"/>
</dbReference>
<accession>A0A3E2B5C5</accession>